<protein>
    <submittedName>
        <fullName evidence="3">Uncharacterized protein</fullName>
    </submittedName>
</protein>
<dbReference type="EMBL" id="LR746273">
    <property type="protein sequence ID" value="CAA7403971.1"/>
    <property type="molecule type" value="Genomic_DNA"/>
</dbReference>
<dbReference type="OrthoDB" id="603213at2759"/>
<keyword evidence="1" id="KW-0732">Signal</keyword>
<evidence type="ECO:0000313" key="4">
    <source>
        <dbReference type="Proteomes" id="UP000663760"/>
    </source>
</evidence>
<name>A0A7I8L1T3_SPIIN</name>
<evidence type="ECO:0000256" key="1">
    <source>
        <dbReference type="ARBA" id="ARBA00022729"/>
    </source>
</evidence>
<evidence type="ECO:0000313" key="3">
    <source>
        <dbReference type="EMBL" id="CAA7403971.1"/>
    </source>
</evidence>
<dbReference type="PANTHER" id="PTHR33184:SF72">
    <property type="entry name" value="BETA-1,3-N-ACETYLGLUCOSAMINYLTRANSFERASE FAMILY PROTEIN"/>
    <property type="match status" value="1"/>
</dbReference>
<evidence type="ECO:0000256" key="2">
    <source>
        <dbReference type="SAM" id="MobiDB-lite"/>
    </source>
</evidence>
<dbReference type="Proteomes" id="UP000663760">
    <property type="component" value="Chromosome 10"/>
</dbReference>
<dbReference type="PANTHER" id="PTHR33184">
    <property type="entry name" value="PROTEIN TAPETUM DETERMINANT 1-LIKE-RELATED"/>
    <property type="match status" value="1"/>
</dbReference>
<gene>
    <name evidence="3" type="ORF">SI8410_10014649</name>
</gene>
<accession>A0A7I8L1T3</accession>
<dbReference type="InterPro" id="IPR040361">
    <property type="entry name" value="TPD1"/>
</dbReference>
<dbReference type="AlphaFoldDB" id="A0A7I8L1T3"/>
<organism evidence="3 4">
    <name type="scientific">Spirodela intermedia</name>
    <name type="common">Intermediate duckweed</name>
    <dbReference type="NCBI Taxonomy" id="51605"/>
    <lineage>
        <taxon>Eukaryota</taxon>
        <taxon>Viridiplantae</taxon>
        <taxon>Streptophyta</taxon>
        <taxon>Embryophyta</taxon>
        <taxon>Tracheophyta</taxon>
        <taxon>Spermatophyta</taxon>
        <taxon>Magnoliopsida</taxon>
        <taxon>Liliopsida</taxon>
        <taxon>Araceae</taxon>
        <taxon>Lemnoideae</taxon>
        <taxon>Spirodela</taxon>
    </lineage>
</organism>
<sequence>MATRCELFYALVLLSIFRGGKISLSLSLSLSLCTPTPIPSLPPSLFLPLSLSLLSFSLSLSLSPSPPLPPPLGAEEKREHGGTGQSQPCTTANIKVTQRTTAEWAHGNPVYEVEVSNGCICSQSMVLLRCRGFDTTLSVDPSVFRQLRPSEAGGVHGLCVVNGFQPIFQGSPVKFRYARGSPIGLTADSSEVNCS</sequence>
<dbReference type="GO" id="GO:0001709">
    <property type="term" value="P:cell fate determination"/>
    <property type="evidence" value="ECO:0007669"/>
    <property type="project" value="TreeGrafter"/>
</dbReference>
<feature type="region of interest" description="Disordered" evidence="2">
    <location>
        <begin position="67"/>
        <end position="90"/>
    </location>
</feature>
<proteinExistence type="predicted"/>
<dbReference type="Pfam" id="PF24068">
    <property type="entry name" value="TPD1_C"/>
    <property type="match status" value="1"/>
</dbReference>
<reference evidence="3" key="1">
    <citation type="submission" date="2020-02" db="EMBL/GenBank/DDBJ databases">
        <authorList>
            <person name="Scholz U."/>
            <person name="Mascher M."/>
            <person name="Fiebig A."/>
        </authorList>
    </citation>
    <scope>NUCLEOTIDE SEQUENCE</scope>
</reference>
<keyword evidence="4" id="KW-1185">Reference proteome</keyword>